<keyword evidence="2" id="KW-1185">Reference proteome</keyword>
<organism evidence="1 2">
    <name type="scientific">Tepidiforma thermophila (strain KCTC 52669 / CGMCC 1.13589 / G233)</name>
    <dbReference type="NCBI Taxonomy" id="2761530"/>
    <lineage>
        <taxon>Bacteria</taxon>
        <taxon>Bacillati</taxon>
        <taxon>Chloroflexota</taxon>
        <taxon>Tepidiformia</taxon>
        <taxon>Tepidiformales</taxon>
        <taxon>Tepidiformaceae</taxon>
        <taxon>Tepidiforma</taxon>
    </lineage>
</organism>
<dbReference type="EMBL" id="PDJQ01000001">
    <property type="protein sequence ID" value="PFG72893.1"/>
    <property type="molecule type" value="Genomic_DNA"/>
</dbReference>
<accession>A0A2A9HC41</accession>
<reference evidence="1 2" key="1">
    <citation type="submission" date="2017-09" db="EMBL/GenBank/DDBJ databases">
        <title>Sequencing the genomes of two abundant thermophiles in Great Basin hot springs: Thermocrinis jamiesonii and novel Chloroflexi Thermoflexus hugenholtzii.</title>
        <authorList>
            <person name="Hedlund B."/>
        </authorList>
    </citation>
    <scope>NUCLEOTIDE SEQUENCE [LARGE SCALE GENOMIC DNA]</scope>
    <source>
        <strain evidence="1 2">G233</strain>
    </source>
</reference>
<comment type="caution">
    <text evidence="1">The sequence shown here is derived from an EMBL/GenBank/DDBJ whole genome shotgun (WGS) entry which is preliminary data.</text>
</comment>
<dbReference type="AlphaFoldDB" id="A0A2A9HC41"/>
<protein>
    <submittedName>
        <fullName evidence="1">Uncharacterized protein</fullName>
    </submittedName>
</protein>
<sequence>MPRDQLKAREFLFLAEDLALRALPPAVPAPSRRVMWTILQLSWGDPASHIELQPQPARSIVELGLHFEGPVEVNDARAALVAAHAGPLIAALGPAWELEVWTPSWRRLHRTFAFETLTRQLAGAVAAEMARVIPLLYPFCLPVPQPALSLSAAEATLAP</sequence>
<dbReference type="RefSeq" id="WP_165772394.1">
    <property type="nucleotide sequence ID" value="NZ_PDJQ01000001.1"/>
</dbReference>
<gene>
    <name evidence="1" type="ORF">A9A59_0086</name>
</gene>
<proteinExistence type="predicted"/>
<dbReference type="Proteomes" id="UP000223071">
    <property type="component" value="Unassembled WGS sequence"/>
</dbReference>
<name>A0A2A9HC41_TEPT2</name>
<evidence type="ECO:0000313" key="1">
    <source>
        <dbReference type="EMBL" id="PFG72893.1"/>
    </source>
</evidence>
<evidence type="ECO:0000313" key="2">
    <source>
        <dbReference type="Proteomes" id="UP000223071"/>
    </source>
</evidence>